<dbReference type="AlphaFoldDB" id="V8CBF7"/>
<dbReference type="RefSeq" id="WP_023926745.1">
    <property type="nucleotide sequence ID" value="NZ_KI669454.1"/>
</dbReference>
<accession>V8CBF7</accession>
<proteinExistence type="predicted"/>
<evidence type="ECO:0000256" key="6">
    <source>
        <dbReference type="PIRSR" id="PIRSR000524-50"/>
    </source>
</evidence>
<dbReference type="Proteomes" id="UP000018731">
    <property type="component" value="Unassembled WGS sequence"/>
</dbReference>
<dbReference type="InterPro" id="IPR015424">
    <property type="entry name" value="PyrdxlP-dep_Trfase"/>
</dbReference>
<keyword evidence="9" id="KW-1185">Reference proteome</keyword>
<dbReference type="Gene3D" id="3.90.1150.10">
    <property type="entry name" value="Aspartate Aminotransferase, domain 1"/>
    <property type="match status" value="1"/>
</dbReference>
<dbReference type="InterPro" id="IPR024169">
    <property type="entry name" value="SP_NH2Trfase/AEP_transaminase"/>
</dbReference>
<dbReference type="PATRIC" id="fig|1357400.3.peg.107"/>
<dbReference type="Gene3D" id="3.40.640.10">
    <property type="entry name" value="Type I PLP-dependent aspartate aminotransferase-like (Major domain)"/>
    <property type="match status" value="1"/>
</dbReference>
<keyword evidence="2" id="KW-0032">Aminotransferase</keyword>
<dbReference type="InterPro" id="IPR015422">
    <property type="entry name" value="PyrdxlP-dep_Trfase_small"/>
</dbReference>
<dbReference type="HOGENOM" id="CLU_027686_1_1_7"/>
<dbReference type="OrthoDB" id="9766472at2"/>
<evidence type="ECO:0000256" key="1">
    <source>
        <dbReference type="ARBA" id="ARBA00001933"/>
    </source>
</evidence>
<dbReference type="GO" id="GO:0008483">
    <property type="term" value="F:transaminase activity"/>
    <property type="evidence" value="ECO:0007669"/>
    <property type="project" value="UniProtKB-KW"/>
</dbReference>
<sequence>MLLFTPGPTPIPESIRQAMATPTLHHRTKEFEAIFAKTKAGLKLMLDMPEVLLLASSGTGAMEACLLSLTTSKILTINCGKFGERWGKIAKAHNLPYQEIKHEWDTPPSPNEVLDAIKADSSIDAIALQVCESAGGLRIDIESIAKSIKQHNPSIMIIADGITAMGVEKIDTTHIDALIGGSQKAFMLPPAMSIIGLSSKAIERIEERNLGLYFNLAIELKNQRKNTTAWTAPTTITQGLLKYFEIVESMGAKKLGKDSFIQNPSEFDTQALQAGIQAVYEHSKKLSLSTKAALKALGLPLYPKSPALAMSAVYDKENAVKIRSELKALGVNVAAGQDHIKEQIFRINHMGLIEVYEAAWVINALEIALDRLGLRKFDGAGNRAFMQEFYAD</sequence>
<dbReference type="InterPro" id="IPR015421">
    <property type="entry name" value="PyrdxlP-dep_Trfase_major"/>
</dbReference>
<evidence type="ECO:0000256" key="5">
    <source>
        <dbReference type="PIRSR" id="PIRSR000524-1"/>
    </source>
</evidence>
<evidence type="ECO:0000259" key="7">
    <source>
        <dbReference type="Pfam" id="PF00266"/>
    </source>
</evidence>
<dbReference type="EMBL" id="AZJI01000001">
    <property type="protein sequence ID" value="ETD24743.1"/>
    <property type="molecule type" value="Genomic_DNA"/>
</dbReference>
<protein>
    <recommendedName>
        <fullName evidence="7">Aminotransferase class V domain-containing protein</fullName>
    </recommendedName>
</protein>
<evidence type="ECO:0000256" key="2">
    <source>
        <dbReference type="ARBA" id="ARBA00022576"/>
    </source>
</evidence>
<comment type="caution">
    <text evidence="8">The sequence shown here is derived from an EMBL/GenBank/DDBJ whole genome shotgun (WGS) entry which is preliminary data.</text>
</comment>
<keyword evidence="4 6" id="KW-0663">Pyridoxal phosphate</keyword>
<comment type="cofactor">
    <cofactor evidence="1 6">
        <name>pyridoxal 5'-phosphate</name>
        <dbReference type="ChEBI" id="CHEBI:597326"/>
    </cofactor>
</comment>
<dbReference type="InterPro" id="IPR000192">
    <property type="entry name" value="Aminotrans_V_dom"/>
</dbReference>
<keyword evidence="3" id="KW-0808">Transferase</keyword>
<evidence type="ECO:0000313" key="9">
    <source>
        <dbReference type="Proteomes" id="UP000018731"/>
    </source>
</evidence>
<evidence type="ECO:0000313" key="8">
    <source>
        <dbReference type="EMBL" id="ETD24743.1"/>
    </source>
</evidence>
<organism evidence="8 9">
    <name type="scientific">Helicobacter macacae MIT 99-5501</name>
    <dbReference type="NCBI Taxonomy" id="1357400"/>
    <lineage>
        <taxon>Bacteria</taxon>
        <taxon>Pseudomonadati</taxon>
        <taxon>Campylobacterota</taxon>
        <taxon>Epsilonproteobacteria</taxon>
        <taxon>Campylobacterales</taxon>
        <taxon>Helicobacteraceae</taxon>
        <taxon>Helicobacter</taxon>
    </lineage>
</organism>
<feature type="modified residue" description="N6-(pyridoxal phosphate)lysine" evidence="6">
    <location>
        <position position="184"/>
    </location>
</feature>
<name>V8CBF7_9HELI</name>
<evidence type="ECO:0000256" key="4">
    <source>
        <dbReference type="ARBA" id="ARBA00022898"/>
    </source>
</evidence>
<feature type="binding site" evidence="5">
    <location>
        <position position="346"/>
    </location>
    <ligand>
        <name>substrate</name>
    </ligand>
</feature>
<dbReference type="PIRSF" id="PIRSF000524">
    <property type="entry name" value="SPT"/>
    <property type="match status" value="1"/>
</dbReference>
<feature type="domain" description="Aminotransferase class V" evidence="7">
    <location>
        <begin position="21"/>
        <end position="253"/>
    </location>
</feature>
<reference evidence="8 9" key="1">
    <citation type="journal article" date="2014" name="Genome Announc.">
        <title>Draft genome sequences of six enterohepatic helicobacter species isolated from humans and one from rhesus macaques.</title>
        <authorList>
            <person name="Shen Z."/>
            <person name="Sheh A."/>
            <person name="Young S.K."/>
            <person name="Abouelliel A."/>
            <person name="Ward D.V."/>
            <person name="Earl A.M."/>
            <person name="Fox J.G."/>
        </authorList>
    </citation>
    <scope>NUCLEOTIDE SEQUENCE [LARGE SCALE GENOMIC DNA]</scope>
    <source>
        <strain evidence="8 9">MIT 99-5501</strain>
    </source>
</reference>
<gene>
    <name evidence="8" type="ORF">HMPREF2086_00076</name>
</gene>
<dbReference type="Pfam" id="PF00266">
    <property type="entry name" value="Aminotran_5"/>
    <property type="match status" value="1"/>
</dbReference>
<dbReference type="PANTHER" id="PTHR42778">
    <property type="entry name" value="2-AMINOETHYLPHOSPHONATE--PYRUVATE TRANSAMINASE"/>
    <property type="match status" value="1"/>
</dbReference>
<dbReference type="STRING" id="1357400.HMPREF2086_00076"/>
<dbReference type="eggNOG" id="COG0075">
    <property type="taxonomic scope" value="Bacteria"/>
</dbReference>
<dbReference type="SUPFAM" id="SSF53383">
    <property type="entry name" value="PLP-dependent transferases"/>
    <property type="match status" value="1"/>
</dbReference>
<evidence type="ECO:0000256" key="3">
    <source>
        <dbReference type="ARBA" id="ARBA00022679"/>
    </source>
</evidence>
<dbReference type="PANTHER" id="PTHR42778:SF1">
    <property type="entry name" value="2-AMINOETHYLPHOSPHONATE--PYRUVATE TRANSAMINASE"/>
    <property type="match status" value="1"/>
</dbReference>